<keyword evidence="2" id="KW-1185">Reference proteome</keyword>
<name>A0AAV7WKG6_PLEWA</name>
<organism evidence="1 2">
    <name type="scientific">Pleurodeles waltl</name>
    <name type="common">Iberian ribbed newt</name>
    <dbReference type="NCBI Taxonomy" id="8319"/>
    <lineage>
        <taxon>Eukaryota</taxon>
        <taxon>Metazoa</taxon>
        <taxon>Chordata</taxon>
        <taxon>Craniata</taxon>
        <taxon>Vertebrata</taxon>
        <taxon>Euteleostomi</taxon>
        <taxon>Amphibia</taxon>
        <taxon>Batrachia</taxon>
        <taxon>Caudata</taxon>
        <taxon>Salamandroidea</taxon>
        <taxon>Salamandridae</taxon>
        <taxon>Pleurodelinae</taxon>
        <taxon>Pleurodeles</taxon>
    </lineage>
</organism>
<proteinExistence type="predicted"/>
<evidence type="ECO:0000313" key="1">
    <source>
        <dbReference type="EMBL" id="KAJ1214490.1"/>
    </source>
</evidence>
<gene>
    <name evidence="1" type="ORF">NDU88_002108</name>
</gene>
<sequence length="136" mass="14398">MLSLLGKTPLAIPKTKNNTTLSAVLYSVLPPPTSSEVSYSLVLFRTVPGRATLSPERGRYAGLVASCSSTWTLEQRIGCRHRDLPSGLGVFSFGADSNGTSFVAAVSAAFLYWAAFRGAVLVGAAAARCRLFNPSR</sequence>
<comment type="caution">
    <text evidence="1">The sequence shown here is derived from an EMBL/GenBank/DDBJ whole genome shotgun (WGS) entry which is preliminary data.</text>
</comment>
<dbReference type="EMBL" id="JANPWB010000001">
    <property type="protein sequence ID" value="KAJ1214490.1"/>
    <property type="molecule type" value="Genomic_DNA"/>
</dbReference>
<accession>A0AAV7WKG6</accession>
<reference evidence="1" key="1">
    <citation type="journal article" date="2022" name="bioRxiv">
        <title>Sequencing and chromosome-scale assembly of the giantPleurodeles waltlgenome.</title>
        <authorList>
            <person name="Brown T."/>
            <person name="Elewa A."/>
            <person name="Iarovenko S."/>
            <person name="Subramanian E."/>
            <person name="Araus A.J."/>
            <person name="Petzold A."/>
            <person name="Susuki M."/>
            <person name="Suzuki K.-i.T."/>
            <person name="Hayashi T."/>
            <person name="Toyoda A."/>
            <person name="Oliveira C."/>
            <person name="Osipova E."/>
            <person name="Leigh N.D."/>
            <person name="Simon A."/>
            <person name="Yun M.H."/>
        </authorList>
    </citation>
    <scope>NUCLEOTIDE SEQUENCE</scope>
    <source>
        <strain evidence="1">20211129_DDA</strain>
        <tissue evidence="1">Liver</tissue>
    </source>
</reference>
<dbReference type="AlphaFoldDB" id="A0AAV7WKG6"/>
<evidence type="ECO:0000313" key="2">
    <source>
        <dbReference type="Proteomes" id="UP001066276"/>
    </source>
</evidence>
<dbReference type="Proteomes" id="UP001066276">
    <property type="component" value="Chromosome 1_1"/>
</dbReference>
<protein>
    <submittedName>
        <fullName evidence="1">Uncharacterized protein</fullName>
    </submittedName>
</protein>